<dbReference type="PROSITE" id="PS00893">
    <property type="entry name" value="NUDIX_BOX"/>
    <property type="match status" value="1"/>
</dbReference>
<name>A0ABV2LKI6_9BACL</name>
<feature type="domain" description="Nudix hydrolase" evidence="3">
    <location>
        <begin position="2"/>
        <end position="140"/>
    </location>
</feature>
<dbReference type="Proteomes" id="UP001549097">
    <property type="component" value="Unassembled WGS sequence"/>
</dbReference>
<sequence>MHKHKGIYCICLNKKGELLVIEKNGGPYKNRFDLPGGTPIDGESEYETVIREVLEETGYVVKKGMKLGERCYELPWNYKAWTHSQHTAVFFNCLIDISSQAALADIPDQDSRGTRWISTNDLVKDWCSPLVWEAAQYVGTKRIPSDLKMYETWSVLKEPLYPIG</sequence>
<dbReference type="PANTHER" id="PTHR43736:SF1">
    <property type="entry name" value="DIHYDRONEOPTERIN TRIPHOSPHATE DIPHOSPHATASE"/>
    <property type="match status" value="1"/>
</dbReference>
<evidence type="ECO:0000256" key="1">
    <source>
        <dbReference type="ARBA" id="ARBA00005582"/>
    </source>
</evidence>
<organism evidence="4 5">
    <name type="scientific">Fictibacillus halophilus</name>
    <dbReference type="NCBI Taxonomy" id="1610490"/>
    <lineage>
        <taxon>Bacteria</taxon>
        <taxon>Bacillati</taxon>
        <taxon>Bacillota</taxon>
        <taxon>Bacilli</taxon>
        <taxon>Bacillales</taxon>
        <taxon>Fictibacillaceae</taxon>
        <taxon>Fictibacillus</taxon>
    </lineage>
</organism>
<reference evidence="4 5" key="1">
    <citation type="submission" date="2024-06" db="EMBL/GenBank/DDBJ databases">
        <title>Genomic Encyclopedia of Type Strains, Phase IV (KMG-IV): sequencing the most valuable type-strain genomes for metagenomic binning, comparative biology and taxonomic classification.</title>
        <authorList>
            <person name="Goeker M."/>
        </authorList>
    </citation>
    <scope>NUCLEOTIDE SEQUENCE [LARGE SCALE GENOMIC DNA]</scope>
    <source>
        <strain evidence="4 5">DSM 100124</strain>
    </source>
</reference>
<protein>
    <submittedName>
        <fullName evidence="4">8-oxo-dGTP pyrophosphatase MutT (NUDIX family)</fullName>
    </submittedName>
</protein>
<keyword evidence="2" id="KW-0378">Hydrolase</keyword>
<dbReference type="InterPro" id="IPR020084">
    <property type="entry name" value="NUDIX_hydrolase_CS"/>
</dbReference>
<keyword evidence="5" id="KW-1185">Reference proteome</keyword>
<dbReference type="RefSeq" id="WP_198766775.1">
    <property type="nucleotide sequence ID" value="NZ_JAEACF010000001.1"/>
</dbReference>
<gene>
    <name evidence="4" type="ORF">ABID52_002661</name>
</gene>
<dbReference type="InterPro" id="IPR015797">
    <property type="entry name" value="NUDIX_hydrolase-like_dom_sf"/>
</dbReference>
<dbReference type="SUPFAM" id="SSF55811">
    <property type="entry name" value="Nudix"/>
    <property type="match status" value="1"/>
</dbReference>
<evidence type="ECO:0000313" key="5">
    <source>
        <dbReference type="Proteomes" id="UP001549097"/>
    </source>
</evidence>
<evidence type="ECO:0000259" key="3">
    <source>
        <dbReference type="PROSITE" id="PS51462"/>
    </source>
</evidence>
<proteinExistence type="inferred from homology"/>
<comment type="similarity">
    <text evidence="1">Belongs to the Nudix hydrolase family.</text>
</comment>
<dbReference type="PANTHER" id="PTHR43736">
    <property type="entry name" value="ADP-RIBOSE PYROPHOSPHATASE"/>
    <property type="match status" value="1"/>
</dbReference>
<evidence type="ECO:0000313" key="4">
    <source>
        <dbReference type="EMBL" id="MET3729080.1"/>
    </source>
</evidence>
<dbReference type="Pfam" id="PF00293">
    <property type="entry name" value="NUDIX"/>
    <property type="match status" value="1"/>
</dbReference>
<comment type="caution">
    <text evidence="4">The sequence shown here is derived from an EMBL/GenBank/DDBJ whole genome shotgun (WGS) entry which is preliminary data.</text>
</comment>
<evidence type="ECO:0000256" key="2">
    <source>
        <dbReference type="ARBA" id="ARBA00022801"/>
    </source>
</evidence>
<dbReference type="PROSITE" id="PS51462">
    <property type="entry name" value="NUDIX"/>
    <property type="match status" value="1"/>
</dbReference>
<dbReference type="Gene3D" id="3.90.79.10">
    <property type="entry name" value="Nucleoside Triphosphate Pyrophosphohydrolase"/>
    <property type="match status" value="1"/>
</dbReference>
<accession>A0ABV2LKI6</accession>
<dbReference type="EMBL" id="JBEPMP010000001">
    <property type="protein sequence ID" value="MET3729080.1"/>
    <property type="molecule type" value="Genomic_DNA"/>
</dbReference>
<dbReference type="InterPro" id="IPR000086">
    <property type="entry name" value="NUDIX_hydrolase_dom"/>
</dbReference>